<feature type="transmembrane region" description="Helical" evidence="9">
    <location>
        <begin position="111"/>
        <end position="131"/>
    </location>
</feature>
<feature type="domain" description="Histidine kinase/HSP90-like ATPase" evidence="10">
    <location>
        <begin position="290"/>
        <end position="381"/>
    </location>
</feature>
<evidence type="ECO:0000256" key="8">
    <source>
        <dbReference type="ARBA" id="ARBA00023012"/>
    </source>
</evidence>
<dbReference type="GO" id="GO:0000155">
    <property type="term" value="F:phosphorelay sensor kinase activity"/>
    <property type="evidence" value="ECO:0007669"/>
    <property type="project" value="InterPro"/>
</dbReference>
<dbReference type="Pfam" id="PF07730">
    <property type="entry name" value="HisKA_3"/>
    <property type="match status" value="1"/>
</dbReference>
<feature type="transmembrane region" description="Helical" evidence="9">
    <location>
        <begin position="15"/>
        <end position="33"/>
    </location>
</feature>
<evidence type="ECO:0000256" key="1">
    <source>
        <dbReference type="ARBA" id="ARBA00000085"/>
    </source>
</evidence>
<name>A0A368T5D3_9ACTN</name>
<dbReference type="InterPro" id="IPR011712">
    <property type="entry name" value="Sig_transdc_His_kin_sub3_dim/P"/>
</dbReference>
<evidence type="ECO:0000259" key="10">
    <source>
        <dbReference type="SMART" id="SM00387"/>
    </source>
</evidence>
<keyword evidence="6 11" id="KW-0418">Kinase</keyword>
<dbReference type="Pfam" id="PF02518">
    <property type="entry name" value="HATPase_c"/>
    <property type="match status" value="1"/>
</dbReference>
<sequence>MMRVLSLLPDQDRSNLKLVPAVLGLVLVTSVFAAQESRPLLPWGLALILLSCASLLWRNRYPGAVGVVASVTAMGYYVAGFPDGLIVLTSMVALFTAVARGRRWQGWGFGLGFYTAFFLWEVTVLGFSPFWRPLANLEWVLLTLISGEVARKHGQFEQARREREAAAKQSREEELLRRAADERLRLAREVHDVVAHNISLINVQAGTALYLIDSEPQRAAEALATIKETSRETLRELRATLGVLRAVDEPAPRAPAPGLAGVPELVERARAAGVAVTDRWSGVPRALSAGADSAAYRIVQEALTNAVRHAAATAVVVEVAVKPDGVRLRVADDGRGAPADWAPGNGITGMRERASAVGGVLTAGNRADGGFEVAAWLPAPAAVAGGAA</sequence>
<evidence type="ECO:0000256" key="7">
    <source>
        <dbReference type="ARBA" id="ARBA00022840"/>
    </source>
</evidence>
<dbReference type="Proteomes" id="UP000253318">
    <property type="component" value="Unassembled WGS sequence"/>
</dbReference>
<keyword evidence="9" id="KW-1133">Transmembrane helix</keyword>
<keyword evidence="4" id="KW-0808">Transferase</keyword>
<dbReference type="RefSeq" id="WP_114433269.1">
    <property type="nucleotide sequence ID" value="NZ_QEIM01000042.1"/>
</dbReference>
<evidence type="ECO:0000256" key="4">
    <source>
        <dbReference type="ARBA" id="ARBA00022679"/>
    </source>
</evidence>
<dbReference type="CDD" id="cd16917">
    <property type="entry name" value="HATPase_UhpB-NarQ-NarX-like"/>
    <property type="match status" value="1"/>
</dbReference>
<dbReference type="SUPFAM" id="SSF55874">
    <property type="entry name" value="ATPase domain of HSP90 chaperone/DNA topoisomerase II/histidine kinase"/>
    <property type="match status" value="1"/>
</dbReference>
<keyword evidence="3" id="KW-0597">Phosphoprotein</keyword>
<dbReference type="GO" id="GO:0046983">
    <property type="term" value="F:protein dimerization activity"/>
    <property type="evidence" value="ECO:0007669"/>
    <property type="project" value="InterPro"/>
</dbReference>
<accession>A0A368T5D3</accession>
<evidence type="ECO:0000256" key="9">
    <source>
        <dbReference type="SAM" id="Phobius"/>
    </source>
</evidence>
<dbReference type="OrthoDB" id="227596at2"/>
<dbReference type="Gene3D" id="1.20.5.1930">
    <property type="match status" value="1"/>
</dbReference>
<proteinExistence type="predicted"/>
<evidence type="ECO:0000313" key="12">
    <source>
        <dbReference type="Proteomes" id="UP000253318"/>
    </source>
</evidence>
<dbReference type="AlphaFoldDB" id="A0A368T5D3"/>
<dbReference type="InterPro" id="IPR036890">
    <property type="entry name" value="HATPase_C_sf"/>
</dbReference>
<evidence type="ECO:0000256" key="2">
    <source>
        <dbReference type="ARBA" id="ARBA00012438"/>
    </source>
</evidence>
<organism evidence="11 12">
    <name type="scientific">Marinitenerispora sediminis</name>
    <dbReference type="NCBI Taxonomy" id="1931232"/>
    <lineage>
        <taxon>Bacteria</taxon>
        <taxon>Bacillati</taxon>
        <taxon>Actinomycetota</taxon>
        <taxon>Actinomycetes</taxon>
        <taxon>Streptosporangiales</taxon>
        <taxon>Nocardiopsidaceae</taxon>
        <taxon>Marinitenerispora</taxon>
    </lineage>
</organism>
<keyword evidence="9" id="KW-0472">Membrane</keyword>
<evidence type="ECO:0000256" key="3">
    <source>
        <dbReference type="ARBA" id="ARBA00022553"/>
    </source>
</evidence>
<gene>
    <name evidence="11" type="ORF">DEF24_11945</name>
</gene>
<protein>
    <recommendedName>
        <fullName evidence="2">histidine kinase</fullName>
        <ecNumber evidence="2">2.7.13.3</ecNumber>
    </recommendedName>
</protein>
<dbReference type="PANTHER" id="PTHR24421">
    <property type="entry name" value="NITRATE/NITRITE SENSOR PROTEIN NARX-RELATED"/>
    <property type="match status" value="1"/>
</dbReference>
<dbReference type="PANTHER" id="PTHR24421:SF10">
    <property type="entry name" value="NITRATE_NITRITE SENSOR PROTEIN NARQ"/>
    <property type="match status" value="1"/>
</dbReference>
<dbReference type="GO" id="GO:0005524">
    <property type="term" value="F:ATP binding"/>
    <property type="evidence" value="ECO:0007669"/>
    <property type="project" value="UniProtKB-KW"/>
</dbReference>
<feature type="transmembrane region" description="Helical" evidence="9">
    <location>
        <begin position="40"/>
        <end position="57"/>
    </location>
</feature>
<feature type="transmembrane region" description="Helical" evidence="9">
    <location>
        <begin position="77"/>
        <end position="99"/>
    </location>
</feature>
<comment type="catalytic activity">
    <reaction evidence="1">
        <text>ATP + protein L-histidine = ADP + protein N-phospho-L-histidine.</text>
        <dbReference type="EC" id="2.7.13.3"/>
    </reaction>
</comment>
<comment type="caution">
    <text evidence="11">The sequence shown here is derived from an EMBL/GenBank/DDBJ whole genome shotgun (WGS) entry which is preliminary data.</text>
</comment>
<dbReference type="SMART" id="SM00387">
    <property type="entry name" value="HATPase_c"/>
    <property type="match status" value="1"/>
</dbReference>
<dbReference type="EC" id="2.7.13.3" evidence="2"/>
<evidence type="ECO:0000256" key="5">
    <source>
        <dbReference type="ARBA" id="ARBA00022741"/>
    </source>
</evidence>
<dbReference type="GO" id="GO:0016020">
    <property type="term" value="C:membrane"/>
    <property type="evidence" value="ECO:0007669"/>
    <property type="project" value="InterPro"/>
</dbReference>
<keyword evidence="12" id="KW-1185">Reference proteome</keyword>
<keyword evidence="8" id="KW-0902">Two-component regulatory system</keyword>
<dbReference type="InterPro" id="IPR003594">
    <property type="entry name" value="HATPase_dom"/>
</dbReference>
<dbReference type="Gene3D" id="3.30.565.10">
    <property type="entry name" value="Histidine kinase-like ATPase, C-terminal domain"/>
    <property type="match status" value="1"/>
</dbReference>
<evidence type="ECO:0000256" key="6">
    <source>
        <dbReference type="ARBA" id="ARBA00022777"/>
    </source>
</evidence>
<keyword evidence="9" id="KW-0812">Transmembrane</keyword>
<keyword evidence="7" id="KW-0067">ATP-binding</keyword>
<reference evidence="11 12" key="1">
    <citation type="submission" date="2018-04" db="EMBL/GenBank/DDBJ databases">
        <title>Novel actinobacteria from marine sediment.</title>
        <authorList>
            <person name="Ng Z.Y."/>
            <person name="Tan G.Y.A."/>
        </authorList>
    </citation>
    <scope>NUCLEOTIDE SEQUENCE [LARGE SCALE GENOMIC DNA]</scope>
    <source>
        <strain evidence="11 12">TPS81</strain>
    </source>
</reference>
<keyword evidence="5" id="KW-0547">Nucleotide-binding</keyword>
<evidence type="ECO:0000313" key="11">
    <source>
        <dbReference type="EMBL" id="RCV58857.1"/>
    </source>
</evidence>
<dbReference type="InterPro" id="IPR050482">
    <property type="entry name" value="Sensor_HK_TwoCompSys"/>
</dbReference>
<dbReference type="EMBL" id="QEIN01000080">
    <property type="protein sequence ID" value="RCV58857.1"/>
    <property type="molecule type" value="Genomic_DNA"/>
</dbReference>